<comment type="caution">
    <text evidence="5">The sequence shown here is derived from an EMBL/GenBank/DDBJ whole genome shotgun (WGS) entry which is preliminary data.</text>
</comment>
<dbReference type="GO" id="GO:0009973">
    <property type="term" value="F:adenylyl-sulfate reductase activity"/>
    <property type="evidence" value="ECO:0007669"/>
    <property type="project" value="UniProtKB-EC"/>
</dbReference>
<accession>A0A8J6NW90</accession>
<dbReference type="InterPro" id="IPR027477">
    <property type="entry name" value="Succ_DH/fumarate_Rdtase_cat_sf"/>
</dbReference>
<sequence length="661" mass="74329">MALPNKPLGETKAVRDPAVEEREVDILIVGGGMAATGTAFEIKKWAPDKKILLVDKAALERSGAVAQGLSAINTYIGSAQGDNTPDDYVRMVRNDLMGIVREDLIFDLGCHVDDSVYLFEEWGLPIWKLSEDGKKMDGKRGMKMGTLKSGAKPVRTGKWQIMINGESYKRIVSEAAKLALGVENILERVFIVELLLDANEENRIAGAVGFSVRENKVYIIKCNTMMVACGGAVNIYQPRSVGEGKGRAWYPIWNAGSTYTMCMKVGAELTMMENRFTPSRYKDGYGPVGAWFLLFKAKTLNGLGELYVASDAAKKELQKYAPYGTAAITPTCLRNHLMIFEMKEGRGPIMMDTVTALKELGAKVDKKEFKALESEAWENFLDMTCGQANLWCGTNTEPDKKNSEVMPTEPYLLGSHSGCCGLWVSGPDFDWVPEAYKIRYKSKVYNRMTTVNGLFSSGDGVGASGHKFSSGSHAEGRQAAKSMARFVRDNADFKPTLKQSKEELVDLVYKPVRLFLEHCKYTTAININPNYLKPDGMTYRLMKATHEYGAGTATYYMTSNKSLEIVMDMLQLMHEDCEKLAAGDLHELMRAWEIEHRIWTVESHLRHIQFRKETRYPGFYYQADFPGVDDKNWFCFVNSKFDPKNKTWDIFKKEYIKIIPD</sequence>
<dbReference type="PANTHER" id="PTHR11632">
    <property type="entry name" value="SUCCINATE DEHYDROGENASE 2 FLAVOPROTEIN SUBUNIT"/>
    <property type="match status" value="1"/>
</dbReference>
<comment type="cofactor">
    <cofactor evidence="1">
        <name>FAD</name>
        <dbReference type="ChEBI" id="CHEBI:57692"/>
    </cofactor>
</comment>
<evidence type="ECO:0000313" key="5">
    <source>
        <dbReference type="EMBL" id="MBC8361336.1"/>
    </source>
</evidence>
<dbReference type="InterPro" id="IPR011803">
    <property type="entry name" value="AprA"/>
</dbReference>
<dbReference type="EC" id="1.8.99.2" evidence="5"/>
<dbReference type="GO" id="GO:0009061">
    <property type="term" value="P:anaerobic respiration"/>
    <property type="evidence" value="ECO:0007669"/>
    <property type="project" value="TreeGrafter"/>
</dbReference>
<dbReference type="GO" id="GO:0005886">
    <property type="term" value="C:plasma membrane"/>
    <property type="evidence" value="ECO:0007669"/>
    <property type="project" value="TreeGrafter"/>
</dbReference>
<dbReference type="Gene3D" id="3.90.700.10">
    <property type="entry name" value="Succinate dehydrogenase/fumarate reductase flavoprotein, catalytic domain"/>
    <property type="match status" value="1"/>
</dbReference>
<evidence type="ECO:0000256" key="1">
    <source>
        <dbReference type="ARBA" id="ARBA00001974"/>
    </source>
</evidence>
<gene>
    <name evidence="5" type="ORF">H8E23_08065</name>
</gene>
<dbReference type="Gene3D" id="3.50.50.60">
    <property type="entry name" value="FAD/NAD(P)-binding domain"/>
    <property type="match status" value="1"/>
</dbReference>
<dbReference type="PANTHER" id="PTHR11632:SF51">
    <property type="entry name" value="SUCCINATE DEHYDROGENASE [UBIQUINONE] FLAVOPROTEIN SUBUNIT, MITOCHONDRIAL"/>
    <property type="match status" value="1"/>
</dbReference>
<keyword evidence="2" id="KW-0285">Flavoprotein</keyword>
<dbReference type="Pfam" id="PF00890">
    <property type="entry name" value="FAD_binding_2"/>
    <property type="match status" value="1"/>
</dbReference>
<dbReference type="InterPro" id="IPR003953">
    <property type="entry name" value="FAD-dep_OxRdtase_2_FAD-bd"/>
</dbReference>
<dbReference type="SUPFAM" id="SSF46977">
    <property type="entry name" value="Succinate dehydrogenase/fumarate reductase flavoprotein C-terminal domain"/>
    <property type="match status" value="1"/>
</dbReference>
<reference evidence="5 6" key="1">
    <citation type="submission" date="2020-08" db="EMBL/GenBank/DDBJ databases">
        <title>Bridging the membrane lipid divide: bacteria of the FCB group superphylum have the potential to synthesize archaeal ether lipids.</title>
        <authorList>
            <person name="Villanueva L."/>
            <person name="Von Meijenfeldt F.A.B."/>
            <person name="Westbye A.B."/>
            <person name="Yadav S."/>
            <person name="Hopmans E.C."/>
            <person name="Dutilh B.E."/>
            <person name="Sinninghe Damste J.S."/>
        </authorList>
    </citation>
    <scope>NUCLEOTIDE SEQUENCE [LARGE SCALE GENOMIC DNA]</scope>
    <source>
        <strain evidence="5">NIOZ-UU30</strain>
    </source>
</reference>
<dbReference type="SUPFAM" id="SSF51905">
    <property type="entry name" value="FAD/NAD(P)-binding domain"/>
    <property type="match status" value="1"/>
</dbReference>
<evidence type="ECO:0000313" key="6">
    <source>
        <dbReference type="Proteomes" id="UP000603434"/>
    </source>
</evidence>
<feature type="domain" description="FAD-dependent oxidoreductase 2 FAD-binding" evidence="4">
    <location>
        <begin position="25"/>
        <end position="278"/>
    </location>
</feature>
<dbReference type="GO" id="GO:0050660">
    <property type="term" value="F:flavin adenine dinucleotide binding"/>
    <property type="evidence" value="ECO:0007669"/>
    <property type="project" value="TreeGrafter"/>
</dbReference>
<protein>
    <submittedName>
        <fullName evidence="5">Adenylyl-sulfate reductase subunit alpha</fullName>
        <ecNumber evidence="5">1.8.99.2</ecNumber>
    </submittedName>
</protein>
<dbReference type="AlphaFoldDB" id="A0A8J6NW90"/>
<dbReference type="InterPro" id="IPR037099">
    <property type="entry name" value="Fum_R/Succ_DH_flav-like_C_sf"/>
</dbReference>
<dbReference type="InterPro" id="IPR036188">
    <property type="entry name" value="FAD/NAD-bd_sf"/>
</dbReference>
<organism evidence="5 6">
    <name type="scientific">Candidatus Desulfatibia profunda</name>
    <dbReference type="NCBI Taxonomy" id="2841695"/>
    <lineage>
        <taxon>Bacteria</taxon>
        <taxon>Pseudomonadati</taxon>
        <taxon>Thermodesulfobacteriota</taxon>
        <taxon>Desulfobacteria</taxon>
        <taxon>Desulfobacterales</taxon>
        <taxon>Desulfobacterales incertae sedis</taxon>
        <taxon>Candidatus Desulfatibia</taxon>
    </lineage>
</organism>
<proteinExistence type="predicted"/>
<evidence type="ECO:0000256" key="2">
    <source>
        <dbReference type="ARBA" id="ARBA00022630"/>
    </source>
</evidence>
<dbReference type="Proteomes" id="UP000603434">
    <property type="component" value="Unassembled WGS sequence"/>
</dbReference>
<dbReference type="InterPro" id="IPR030664">
    <property type="entry name" value="SdhA/FrdA/AprA"/>
</dbReference>
<dbReference type="PIRSF" id="PIRSF000171">
    <property type="entry name" value="SDHA_APRA_LASPO"/>
    <property type="match status" value="1"/>
</dbReference>
<dbReference type="EMBL" id="JACNJH010000129">
    <property type="protein sequence ID" value="MBC8361336.1"/>
    <property type="molecule type" value="Genomic_DNA"/>
</dbReference>
<dbReference type="GO" id="GO:0000104">
    <property type="term" value="F:succinate dehydrogenase activity"/>
    <property type="evidence" value="ECO:0007669"/>
    <property type="project" value="TreeGrafter"/>
</dbReference>
<name>A0A8J6NW90_9BACT</name>
<dbReference type="NCBIfam" id="TIGR02061">
    <property type="entry name" value="aprA"/>
    <property type="match status" value="1"/>
</dbReference>
<evidence type="ECO:0000256" key="3">
    <source>
        <dbReference type="ARBA" id="ARBA00023002"/>
    </source>
</evidence>
<evidence type="ECO:0000259" key="4">
    <source>
        <dbReference type="Pfam" id="PF00890"/>
    </source>
</evidence>
<dbReference type="GO" id="GO:0009055">
    <property type="term" value="F:electron transfer activity"/>
    <property type="evidence" value="ECO:0007669"/>
    <property type="project" value="TreeGrafter"/>
</dbReference>
<dbReference type="SUPFAM" id="SSF56425">
    <property type="entry name" value="Succinate dehydrogenase/fumarate reductase flavoprotein, catalytic domain"/>
    <property type="match status" value="1"/>
</dbReference>
<keyword evidence="3 5" id="KW-0560">Oxidoreductase</keyword>